<evidence type="ECO:0000259" key="7">
    <source>
        <dbReference type="PROSITE" id="PS50011"/>
    </source>
</evidence>
<dbReference type="Gene3D" id="1.10.510.10">
    <property type="entry name" value="Transferase(Phosphotransferase) domain 1"/>
    <property type="match status" value="1"/>
</dbReference>
<evidence type="ECO:0000313" key="8">
    <source>
        <dbReference type="EMBL" id="QJW96336.1"/>
    </source>
</evidence>
<keyword evidence="9" id="KW-1185">Reference proteome</keyword>
<dbReference type="PROSITE" id="PS50011">
    <property type="entry name" value="PROTEIN_KINASE_DOM"/>
    <property type="match status" value="1"/>
</dbReference>
<dbReference type="SUPFAM" id="SSF56112">
    <property type="entry name" value="Protein kinase-like (PK-like)"/>
    <property type="match status" value="1"/>
</dbReference>
<evidence type="ECO:0000256" key="5">
    <source>
        <dbReference type="PROSITE-ProRule" id="PRU10141"/>
    </source>
</evidence>
<dbReference type="AlphaFoldDB" id="A0A6M5YSF9"/>
<name>A0A6M5YSF9_9BACT</name>
<proteinExistence type="predicted"/>
<evidence type="ECO:0000256" key="1">
    <source>
        <dbReference type="ARBA" id="ARBA00022679"/>
    </source>
</evidence>
<feature type="domain" description="Protein kinase" evidence="7">
    <location>
        <begin position="103"/>
        <end position="371"/>
    </location>
</feature>
<dbReference type="Gene3D" id="3.30.200.20">
    <property type="entry name" value="Phosphorylase Kinase, domain 1"/>
    <property type="match status" value="1"/>
</dbReference>
<dbReference type="InterPro" id="IPR017441">
    <property type="entry name" value="Protein_kinase_ATP_BS"/>
</dbReference>
<dbReference type="InterPro" id="IPR011009">
    <property type="entry name" value="Kinase-like_dom_sf"/>
</dbReference>
<dbReference type="PANTHER" id="PTHR43289:SF6">
    <property type="entry name" value="SERINE_THREONINE-PROTEIN KINASE NEKL-3"/>
    <property type="match status" value="1"/>
</dbReference>
<evidence type="ECO:0000256" key="2">
    <source>
        <dbReference type="ARBA" id="ARBA00022741"/>
    </source>
</evidence>
<reference evidence="9" key="1">
    <citation type="submission" date="2020-05" db="EMBL/GenBank/DDBJ databases">
        <title>Frigoriglobus tundricola gen. nov., sp. nov., a psychrotolerant cellulolytic planctomycete of the family Gemmataceae with two divergent copies of 16S rRNA gene.</title>
        <authorList>
            <person name="Kulichevskaya I.S."/>
            <person name="Ivanova A.A."/>
            <person name="Naumoff D.G."/>
            <person name="Beletsky A.V."/>
            <person name="Rijpstra W.I.C."/>
            <person name="Sinninghe Damste J.S."/>
            <person name="Mardanov A.V."/>
            <person name="Ravin N.V."/>
            <person name="Dedysh S.N."/>
        </authorList>
    </citation>
    <scope>NUCLEOTIDE SEQUENCE [LARGE SCALE GENOMIC DNA]</scope>
    <source>
        <strain evidence="9">PL17</strain>
    </source>
</reference>
<dbReference type="EMBL" id="CP053452">
    <property type="protein sequence ID" value="QJW96336.1"/>
    <property type="molecule type" value="Genomic_DNA"/>
</dbReference>
<protein>
    <recommendedName>
        <fullName evidence="7">Protein kinase domain-containing protein</fullName>
    </recommendedName>
</protein>
<dbReference type="PANTHER" id="PTHR43289">
    <property type="entry name" value="MITOGEN-ACTIVATED PROTEIN KINASE KINASE KINASE 20-RELATED"/>
    <property type="match status" value="1"/>
</dbReference>
<organism evidence="8 9">
    <name type="scientific">Frigoriglobus tundricola</name>
    <dbReference type="NCBI Taxonomy" id="2774151"/>
    <lineage>
        <taxon>Bacteria</taxon>
        <taxon>Pseudomonadati</taxon>
        <taxon>Planctomycetota</taxon>
        <taxon>Planctomycetia</taxon>
        <taxon>Gemmatales</taxon>
        <taxon>Gemmataceae</taxon>
        <taxon>Frigoriglobus</taxon>
    </lineage>
</organism>
<dbReference type="PROSITE" id="PS00108">
    <property type="entry name" value="PROTEIN_KINASE_ST"/>
    <property type="match status" value="1"/>
</dbReference>
<dbReference type="SMART" id="SM00220">
    <property type="entry name" value="S_TKc"/>
    <property type="match status" value="1"/>
</dbReference>
<evidence type="ECO:0000256" key="4">
    <source>
        <dbReference type="ARBA" id="ARBA00022840"/>
    </source>
</evidence>
<dbReference type="InterPro" id="IPR000719">
    <property type="entry name" value="Prot_kinase_dom"/>
</dbReference>
<dbReference type="KEGG" id="ftj:FTUN_3893"/>
<keyword evidence="4 5" id="KW-0067">ATP-binding</keyword>
<dbReference type="CDD" id="cd14014">
    <property type="entry name" value="STKc_PknB_like"/>
    <property type="match status" value="1"/>
</dbReference>
<accession>A0A6M5YSF9</accession>
<keyword evidence="2 5" id="KW-0547">Nucleotide-binding</keyword>
<dbReference type="GO" id="GO:0005524">
    <property type="term" value="F:ATP binding"/>
    <property type="evidence" value="ECO:0007669"/>
    <property type="project" value="UniProtKB-UniRule"/>
</dbReference>
<dbReference type="InterPro" id="IPR008271">
    <property type="entry name" value="Ser/Thr_kinase_AS"/>
</dbReference>
<dbReference type="Pfam" id="PF00069">
    <property type="entry name" value="Pkinase"/>
    <property type="match status" value="1"/>
</dbReference>
<keyword evidence="1" id="KW-0808">Transferase</keyword>
<feature type="region of interest" description="Disordered" evidence="6">
    <location>
        <begin position="385"/>
        <end position="417"/>
    </location>
</feature>
<feature type="binding site" evidence="5">
    <location>
        <position position="132"/>
    </location>
    <ligand>
        <name>ATP</name>
        <dbReference type="ChEBI" id="CHEBI:30616"/>
    </ligand>
</feature>
<dbReference type="Proteomes" id="UP000503447">
    <property type="component" value="Chromosome"/>
</dbReference>
<evidence type="ECO:0000256" key="6">
    <source>
        <dbReference type="SAM" id="MobiDB-lite"/>
    </source>
</evidence>
<evidence type="ECO:0000313" key="9">
    <source>
        <dbReference type="Proteomes" id="UP000503447"/>
    </source>
</evidence>
<sequence length="669" mass="71853">MPWGGAMSGATGTGQRACPDVAELAAFLSDKLPPDTMDEIGAHVSSCRHCDAAVRRMDGVTSGTLDSLPGRGGADARVLVPTKCLPAGPLPSAPPPPVQLGQYRIGERLGQGGMGAVYRAEHVRLKKSVAVKVLAPGQVRDPRAVARFQLEMEVVGRLDHPNIVRATDAGEADGTHFLVMELIDGVNLAHLLLQRGPLPVPTACELVRQAALGLQHAHEHGLVHRDVKPSNLMLTPSGQVKLLDLGLALLRNARPLGGDLTGVGEVMGTAEYMAPEQYAETRSVDTRADVYSLGCTLYALLTGDPPFAGAGRNSFLRMMWAHQHEGARPVAELRADVPPALGDLLARMLSKNPDDRPATPSAVAAALEPLAAGAHLSGLSASVPVQPGATDRHTPVRATPRLQARSDGPPATGPRRRWRGGYVAGLAIGAAVIGAGAYFAAPVPPRSNQEPEPSAELPPEPGKWHVLLSKRPVERLWVPTTESFIHYQQDKELLTVQSARHALIRLGETSAKGYKLQVGFRQIPWQGGFGIYFGGRPNAARNVFEFQTLFLLPMRPSTPERQFSLRRGRGEFALDHGGELAKAGVSRHEFATNFFPAMDVGEHLLELEVRSSNIFKIRWSGVDCEDLINLAAENHARNLFPDKQIAGEFGIYCNGSTTTVTTARYISIE</sequence>
<keyword evidence="3" id="KW-0418">Kinase</keyword>
<dbReference type="GO" id="GO:0004674">
    <property type="term" value="F:protein serine/threonine kinase activity"/>
    <property type="evidence" value="ECO:0007669"/>
    <property type="project" value="TreeGrafter"/>
</dbReference>
<evidence type="ECO:0000256" key="3">
    <source>
        <dbReference type="ARBA" id="ARBA00022777"/>
    </source>
</evidence>
<gene>
    <name evidence="8" type="ORF">FTUN_3893</name>
</gene>
<dbReference type="PROSITE" id="PS00107">
    <property type="entry name" value="PROTEIN_KINASE_ATP"/>
    <property type="match status" value="1"/>
</dbReference>